<comment type="caution">
    <text evidence="1">The sequence shown here is derived from an EMBL/GenBank/DDBJ whole genome shotgun (WGS) entry which is preliminary data.</text>
</comment>
<proteinExistence type="predicted"/>
<reference evidence="1 2" key="1">
    <citation type="journal article" date="2018" name="Front. Plant Sci.">
        <title>Red Clover (Trifolium pratense) and Zigzag Clover (T. medium) - A Picture of Genomic Similarities and Differences.</title>
        <authorList>
            <person name="Dluhosova J."/>
            <person name="Istvanek J."/>
            <person name="Nedelnik J."/>
            <person name="Repkova J."/>
        </authorList>
    </citation>
    <scope>NUCLEOTIDE SEQUENCE [LARGE SCALE GENOMIC DNA]</scope>
    <source>
        <strain evidence="2">cv. 10/8</strain>
        <tissue evidence="1">Leaf</tissue>
    </source>
</reference>
<organism evidence="1 2">
    <name type="scientific">Trifolium medium</name>
    <dbReference type="NCBI Taxonomy" id="97028"/>
    <lineage>
        <taxon>Eukaryota</taxon>
        <taxon>Viridiplantae</taxon>
        <taxon>Streptophyta</taxon>
        <taxon>Embryophyta</taxon>
        <taxon>Tracheophyta</taxon>
        <taxon>Spermatophyta</taxon>
        <taxon>Magnoliopsida</taxon>
        <taxon>eudicotyledons</taxon>
        <taxon>Gunneridae</taxon>
        <taxon>Pentapetalae</taxon>
        <taxon>rosids</taxon>
        <taxon>fabids</taxon>
        <taxon>Fabales</taxon>
        <taxon>Fabaceae</taxon>
        <taxon>Papilionoideae</taxon>
        <taxon>50 kb inversion clade</taxon>
        <taxon>NPAAA clade</taxon>
        <taxon>Hologalegina</taxon>
        <taxon>IRL clade</taxon>
        <taxon>Trifolieae</taxon>
        <taxon>Trifolium</taxon>
    </lineage>
</organism>
<sequence length="38" mass="4172">MKQHYLLEVARCAGHVARRAVESGNTKKFALEVACRAG</sequence>
<name>A0A392P8I5_9FABA</name>
<dbReference type="AlphaFoldDB" id="A0A392P8I5"/>
<evidence type="ECO:0000313" key="2">
    <source>
        <dbReference type="Proteomes" id="UP000265520"/>
    </source>
</evidence>
<keyword evidence="2" id="KW-1185">Reference proteome</keyword>
<accession>A0A392P8I5</accession>
<evidence type="ECO:0000313" key="1">
    <source>
        <dbReference type="EMBL" id="MCI07225.1"/>
    </source>
</evidence>
<protein>
    <submittedName>
        <fullName evidence="1">Uncharacterized protein</fullName>
    </submittedName>
</protein>
<dbReference type="Proteomes" id="UP000265520">
    <property type="component" value="Unassembled WGS sequence"/>
</dbReference>
<dbReference type="EMBL" id="LXQA010064643">
    <property type="protein sequence ID" value="MCI07225.1"/>
    <property type="molecule type" value="Genomic_DNA"/>
</dbReference>